<keyword evidence="1" id="KW-0812">Transmembrane</keyword>
<feature type="transmembrane region" description="Helical" evidence="1">
    <location>
        <begin position="451"/>
        <end position="472"/>
    </location>
</feature>
<dbReference type="AlphaFoldDB" id="A0A395LX27"/>
<keyword evidence="1" id="KW-0472">Membrane</keyword>
<comment type="caution">
    <text evidence="2">The sequence shown here is derived from an EMBL/GenBank/DDBJ whole genome shotgun (WGS) entry which is preliminary data.</text>
</comment>
<dbReference type="Proteomes" id="UP000266389">
    <property type="component" value="Unassembled WGS sequence"/>
</dbReference>
<name>A0A395LX27_9BACT</name>
<feature type="transmembrane region" description="Helical" evidence="1">
    <location>
        <begin position="233"/>
        <end position="255"/>
    </location>
</feature>
<feature type="transmembrane region" description="Helical" evidence="1">
    <location>
        <begin position="267"/>
        <end position="291"/>
    </location>
</feature>
<evidence type="ECO:0000256" key="1">
    <source>
        <dbReference type="SAM" id="Phobius"/>
    </source>
</evidence>
<dbReference type="PANTHER" id="PTHR43471">
    <property type="entry name" value="ABC TRANSPORTER PERMEASE"/>
    <property type="match status" value="1"/>
</dbReference>
<dbReference type="EMBL" id="PHFL01000070">
    <property type="protein sequence ID" value="RFM23145.1"/>
    <property type="molecule type" value="Genomic_DNA"/>
</dbReference>
<dbReference type="InterPro" id="IPR021913">
    <property type="entry name" value="DUF3526"/>
</dbReference>
<feature type="transmembrane region" description="Helical" evidence="1">
    <location>
        <begin position="151"/>
        <end position="173"/>
    </location>
</feature>
<organism evidence="2 3">
    <name type="scientific">Candidatus Thermochlorobacter aerophilus</name>
    <dbReference type="NCBI Taxonomy" id="1868324"/>
    <lineage>
        <taxon>Bacteria</taxon>
        <taxon>Pseudomonadati</taxon>
        <taxon>Chlorobiota</taxon>
        <taxon>Chlorobiia</taxon>
        <taxon>Chlorobiales</taxon>
        <taxon>Candidatus Thermochlorobacteriaceae</taxon>
        <taxon>Candidatus Thermochlorobacter</taxon>
    </lineage>
</organism>
<proteinExistence type="predicted"/>
<dbReference type="Pfam" id="PF12040">
    <property type="entry name" value="DUF3526"/>
    <property type="match status" value="1"/>
</dbReference>
<sequence>MKGFIRQEWRLVQRERSLWILLVVFVVVALYAIYNGREAIQREQASLMCDTHQRKAFLDSLEQVARKEEAKLVSLQKPLEPPAWGARHPYFANMRAAATATLPLLNLSALSIGQSDLHIKERLIRLDSEQKALEQDESDLRHPLKLKLGEFDFAFVIIYLFPLLILALLFSVMSGEKESGVLSLFGVQPVSLFEIAKRKLLLRAAILLGVAEALVLIGVLWSDARLEAGVGRVVLLMLAVLVYGMFWVALVWFVLSFGKSPAVNALILGACWIALLIVLPSVLNGLAEVLYPLPSRVKYVDAMRQASVEAERRSAKLLEQFYQAHPELAKDTLARDRDFAIKNLLAMEEVLKSVQPVREKFHAQRAQQAEFIKRVQWLSPAIVMQQALNTIVGTSEERYAEFMRQARAFHQQWRRLFEPLIFQRKAFTSYTQLPEFQFQEEHFAEVAKRTLVLLMLMLIPTSLLTLGAFIRFKTYSIVL</sequence>
<dbReference type="PANTHER" id="PTHR43471:SF14">
    <property type="entry name" value="ABC-2 TYPE TRANSPORT SYSTEM PERMEASE PROTEIN"/>
    <property type="match status" value="1"/>
</dbReference>
<protein>
    <submittedName>
        <fullName evidence="2">DUF3526 domain-containing protein</fullName>
    </submittedName>
</protein>
<feature type="transmembrane region" description="Helical" evidence="1">
    <location>
        <begin position="200"/>
        <end position="221"/>
    </location>
</feature>
<evidence type="ECO:0000313" key="2">
    <source>
        <dbReference type="EMBL" id="RFM23145.1"/>
    </source>
</evidence>
<keyword evidence="1" id="KW-1133">Transmembrane helix</keyword>
<gene>
    <name evidence="2" type="ORF">D0433_12830</name>
</gene>
<accession>A0A395LX27</accession>
<evidence type="ECO:0000313" key="3">
    <source>
        <dbReference type="Proteomes" id="UP000266389"/>
    </source>
</evidence>
<reference evidence="2 3" key="1">
    <citation type="journal article" date="2011" name="ISME J.">
        <title>Community ecology of hot spring cyanobacterial mats: predominant populations and their functional potential.</title>
        <authorList>
            <person name="Klatt C.G."/>
            <person name="Wood J.M."/>
            <person name="Rusch D.B."/>
            <person name="Bateson M.M."/>
            <person name="Hamamura N."/>
            <person name="Heidelberg J.F."/>
            <person name="Grossman A.R."/>
            <person name="Bhaya D."/>
            <person name="Cohan F.M."/>
            <person name="Kuhl M."/>
            <person name="Bryant D.A."/>
            <person name="Ward D.M."/>
        </authorList>
    </citation>
    <scope>NUCLEOTIDE SEQUENCE [LARGE SCALE GENOMIC DNA]</scope>
    <source>
        <strain evidence="2">OS</strain>
    </source>
</reference>
<feature type="transmembrane region" description="Helical" evidence="1">
    <location>
        <begin position="17"/>
        <end position="34"/>
    </location>
</feature>